<evidence type="ECO:0000256" key="1">
    <source>
        <dbReference type="SAM" id="Phobius"/>
    </source>
</evidence>
<name>A0A1G2QJJ3_9BACT</name>
<evidence type="ECO:0000313" key="3">
    <source>
        <dbReference type="Proteomes" id="UP000177838"/>
    </source>
</evidence>
<accession>A0A1G2QJJ3</accession>
<dbReference type="Proteomes" id="UP000177838">
    <property type="component" value="Unassembled WGS sequence"/>
</dbReference>
<gene>
    <name evidence="2" type="ORF">A2589_00600</name>
</gene>
<protein>
    <submittedName>
        <fullName evidence="2">Uncharacterized protein</fullName>
    </submittedName>
</protein>
<feature type="transmembrane region" description="Helical" evidence="1">
    <location>
        <begin position="67"/>
        <end position="88"/>
    </location>
</feature>
<dbReference type="EMBL" id="MHTK01000002">
    <property type="protein sequence ID" value="OHA60162.1"/>
    <property type="molecule type" value="Genomic_DNA"/>
</dbReference>
<reference evidence="2 3" key="1">
    <citation type="journal article" date="2016" name="Nat. Commun.">
        <title>Thousands of microbial genomes shed light on interconnected biogeochemical processes in an aquifer system.</title>
        <authorList>
            <person name="Anantharaman K."/>
            <person name="Brown C.T."/>
            <person name="Hug L.A."/>
            <person name="Sharon I."/>
            <person name="Castelle C.J."/>
            <person name="Probst A.J."/>
            <person name="Thomas B.C."/>
            <person name="Singh A."/>
            <person name="Wilkins M.J."/>
            <person name="Karaoz U."/>
            <person name="Brodie E.L."/>
            <person name="Williams K.H."/>
            <person name="Hubbard S.S."/>
            <person name="Banfield J.F."/>
        </authorList>
    </citation>
    <scope>NUCLEOTIDE SEQUENCE [LARGE SCALE GENOMIC DNA]</scope>
</reference>
<evidence type="ECO:0000313" key="2">
    <source>
        <dbReference type="EMBL" id="OHA60162.1"/>
    </source>
</evidence>
<sequence length="97" mass="10826">MNMTWERVFNFLAAAVTFVWRELLGPVVTGLVRGAGEGLRAVARRLVPPVAVVGLLVLWYRTNPESLADSIGLVVFLGLLAWVGREWFRAAFSGRRR</sequence>
<comment type="caution">
    <text evidence="2">The sequence shown here is derived from an EMBL/GenBank/DDBJ whole genome shotgun (WGS) entry which is preliminary data.</text>
</comment>
<dbReference type="AlphaFoldDB" id="A0A1G2QJJ3"/>
<proteinExistence type="predicted"/>
<keyword evidence="1" id="KW-1133">Transmembrane helix</keyword>
<dbReference type="STRING" id="1802439.A2589_00600"/>
<keyword evidence="1" id="KW-0472">Membrane</keyword>
<organism evidence="2 3">
    <name type="scientific">Candidatus Vogelbacteria bacterium RIFOXYD1_FULL_46_19</name>
    <dbReference type="NCBI Taxonomy" id="1802439"/>
    <lineage>
        <taxon>Bacteria</taxon>
        <taxon>Candidatus Vogeliibacteriota</taxon>
    </lineage>
</organism>
<feature type="transmembrane region" description="Helical" evidence="1">
    <location>
        <begin position="44"/>
        <end position="61"/>
    </location>
</feature>
<keyword evidence="1" id="KW-0812">Transmembrane</keyword>